<keyword evidence="3" id="KW-1185">Reference proteome</keyword>
<feature type="region of interest" description="Disordered" evidence="1">
    <location>
        <begin position="69"/>
        <end position="89"/>
    </location>
</feature>
<organism evidence="2 3">
    <name type="scientific">Iris pallida</name>
    <name type="common">Sweet iris</name>
    <dbReference type="NCBI Taxonomy" id="29817"/>
    <lineage>
        <taxon>Eukaryota</taxon>
        <taxon>Viridiplantae</taxon>
        <taxon>Streptophyta</taxon>
        <taxon>Embryophyta</taxon>
        <taxon>Tracheophyta</taxon>
        <taxon>Spermatophyta</taxon>
        <taxon>Magnoliopsida</taxon>
        <taxon>Liliopsida</taxon>
        <taxon>Asparagales</taxon>
        <taxon>Iridaceae</taxon>
        <taxon>Iridoideae</taxon>
        <taxon>Irideae</taxon>
        <taxon>Iris</taxon>
    </lineage>
</organism>
<reference evidence="2" key="1">
    <citation type="journal article" date="2023" name="GigaByte">
        <title>Genome assembly of the bearded iris, Iris pallida Lam.</title>
        <authorList>
            <person name="Bruccoleri R.E."/>
            <person name="Oakeley E.J."/>
            <person name="Faust A.M.E."/>
            <person name="Altorfer M."/>
            <person name="Dessus-Babus S."/>
            <person name="Burckhardt D."/>
            <person name="Oertli M."/>
            <person name="Naumann U."/>
            <person name="Petersen F."/>
            <person name="Wong J."/>
        </authorList>
    </citation>
    <scope>NUCLEOTIDE SEQUENCE</scope>
    <source>
        <strain evidence="2">GSM-AAB239-AS_SAM_17_03QT</strain>
    </source>
</reference>
<feature type="region of interest" description="Disordered" evidence="1">
    <location>
        <begin position="180"/>
        <end position="211"/>
    </location>
</feature>
<feature type="region of interest" description="Disordered" evidence="1">
    <location>
        <begin position="24"/>
        <end position="54"/>
    </location>
</feature>
<reference evidence="2" key="2">
    <citation type="submission" date="2023-04" db="EMBL/GenBank/DDBJ databases">
        <authorList>
            <person name="Bruccoleri R.E."/>
            <person name="Oakeley E.J."/>
            <person name="Faust A.-M."/>
            <person name="Dessus-Babus S."/>
            <person name="Altorfer M."/>
            <person name="Burckhardt D."/>
            <person name="Oertli M."/>
            <person name="Naumann U."/>
            <person name="Petersen F."/>
            <person name="Wong J."/>
        </authorList>
    </citation>
    <scope>NUCLEOTIDE SEQUENCE</scope>
    <source>
        <strain evidence="2">GSM-AAB239-AS_SAM_17_03QT</strain>
        <tissue evidence="2">Leaf</tissue>
    </source>
</reference>
<proteinExistence type="predicted"/>
<gene>
    <name evidence="2" type="ORF">M6B38_234990</name>
</gene>
<evidence type="ECO:0000313" key="2">
    <source>
        <dbReference type="EMBL" id="KAJ6793734.1"/>
    </source>
</evidence>
<dbReference type="EMBL" id="JANAVB010042816">
    <property type="protein sequence ID" value="KAJ6793734.1"/>
    <property type="molecule type" value="Genomic_DNA"/>
</dbReference>
<comment type="caution">
    <text evidence="2">The sequence shown here is derived from an EMBL/GenBank/DDBJ whole genome shotgun (WGS) entry which is preliminary data.</text>
</comment>
<evidence type="ECO:0000256" key="1">
    <source>
        <dbReference type="SAM" id="MobiDB-lite"/>
    </source>
</evidence>
<protein>
    <recommendedName>
        <fullName evidence="4">RNase H type-1 domain-containing protein</fullName>
    </recommendedName>
</protein>
<dbReference type="InterPro" id="IPR036397">
    <property type="entry name" value="RNaseH_sf"/>
</dbReference>
<name>A0AAX6DPQ1_IRIPA</name>
<accession>A0AAX6DPQ1</accession>
<feature type="compositionally biased region" description="Polar residues" evidence="1">
    <location>
        <begin position="38"/>
        <end position="50"/>
    </location>
</feature>
<sequence>MLRFSPEPLSTTGVMETVTVAHLRGQNTPTKMRKTRSSDQLAATGATPTTGYEPACKLRRTRSATFTGQLRETHLPWSSTEGDSSTRESNLQTKKDMVCQCCMMKIDALHDYEGGSSIISTLHEGRVCKTCLILAEYTPGYGNKESLLTQAEHESFTEQMLMGLYRKQLCHSLPEIRVKGKKPRNKLEEHDSTGASSGDLSYNDEDEFDSDDSEEICIPTVQYWFKILTSNQLETNGEEAILALVAQVKELKMSELFNIYTDGFYSKEDRSSRQGAVLRDFHNMPIAAWSSIDSEVESISTLHNELKGFSLGLDMAIKYQVTNFNIYSPSSTVLSLIARRHLIRSCGEQKPCPCSFCILPSAWKKEETIQLLLQILPLIKQLNVLNHDLQFIDKEDNKAAHWMAELGETRKMDLSEIKKHRSLSEIFYTDVFGCFI</sequence>
<feature type="compositionally biased region" description="Acidic residues" evidence="1">
    <location>
        <begin position="202"/>
        <end position="211"/>
    </location>
</feature>
<dbReference type="AlphaFoldDB" id="A0AAX6DPQ1"/>
<dbReference type="Gene3D" id="3.30.420.10">
    <property type="entry name" value="Ribonuclease H-like superfamily/Ribonuclease H"/>
    <property type="match status" value="1"/>
</dbReference>
<dbReference type="GO" id="GO:0003676">
    <property type="term" value="F:nucleic acid binding"/>
    <property type="evidence" value="ECO:0007669"/>
    <property type="project" value="InterPro"/>
</dbReference>
<evidence type="ECO:0000313" key="3">
    <source>
        <dbReference type="Proteomes" id="UP001140949"/>
    </source>
</evidence>
<dbReference type="Proteomes" id="UP001140949">
    <property type="component" value="Unassembled WGS sequence"/>
</dbReference>
<evidence type="ECO:0008006" key="4">
    <source>
        <dbReference type="Google" id="ProtNLM"/>
    </source>
</evidence>